<feature type="domain" description="NADP-dependent oxidoreductase" evidence="2">
    <location>
        <begin position="18"/>
        <end position="317"/>
    </location>
</feature>
<dbReference type="OrthoDB" id="37537at2759"/>
<dbReference type="GO" id="GO:0005737">
    <property type="term" value="C:cytoplasm"/>
    <property type="evidence" value="ECO:0007669"/>
    <property type="project" value="TreeGrafter"/>
</dbReference>
<comment type="caution">
    <text evidence="3">The sequence shown here is derived from an EMBL/GenBank/DDBJ whole genome shotgun (WGS) entry which is preliminary data.</text>
</comment>
<dbReference type="InterPro" id="IPR036812">
    <property type="entry name" value="NAD(P)_OxRdtase_dom_sf"/>
</dbReference>
<reference evidence="3" key="1">
    <citation type="journal article" date="2020" name="Nat. Commun.">
        <title>Large-scale genome sequencing of mycorrhizal fungi provides insights into the early evolution of symbiotic traits.</title>
        <authorList>
            <person name="Miyauchi S."/>
            <person name="Kiss E."/>
            <person name="Kuo A."/>
            <person name="Drula E."/>
            <person name="Kohler A."/>
            <person name="Sanchez-Garcia M."/>
            <person name="Morin E."/>
            <person name="Andreopoulos B."/>
            <person name="Barry K.W."/>
            <person name="Bonito G."/>
            <person name="Buee M."/>
            <person name="Carver A."/>
            <person name="Chen C."/>
            <person name="Cichocki N."/>
            <person name="Clum A."/>
            <person name="Culley D."/>
            <person name="Crous P.W."/>
            <person name="Fauchery L."/>
            <person name="Girlanda M."/>
            <person name="Hayes R.D."/>
            <person name="Keri Z."/>
            <person name="LaButti K."/>
            <person name="Lipzen A."/>
            <person name="Lombard V."/>
            <person name="Magnuson J."/>
            <person name="Maillard F."/>
            <person name="Murat C."/>
            <person name="Nolan M."/>
            <person name="Ohm R.A."/>
            <person name="Pangilinan J."/>
            <person name="Pereira M.F."/>
            <person name="Perotto S."/>
            <person name="Peter M."/>
            <person name="Pfister S."/>
            <person name="Riley R."/>
            <person name="Sitrit Y."/>
            <person name="Stielow J.B."/>
            <person name="Szollosi G."/>
            <person name="Zifcakova L."/>
            <person name="Stursova M."/>
            <person name="Spatafora J.W."/>
            <person name="Tedersoo L."/>
            <person name="Vaario L.M."/>
            <person name="Yamada A."/>
            <person name="Yan M."/>
            <person name="Wang P."/>
            <person name="Xu J."/>
            <person name="Bruns T."/>
            <person name="Baldrian P."/>
            <person name="Vilgalys R."/>
            <person name="Dunand C."/>
            <person name="Henrissat B."/>
            <person name="Grigoriev I.V."/>
            <person name="Hibbett D."/>
            <person name="Nagy L.G."/>
            <person name="Martin F.M."/>
        </authorList>
    </citation>
    <scope>NUCLEOTIDE SEQUENCE</scope>
    <source>
        <strain evidence="3">UP504</strain>
    </source>
</reference>
<dbReference type="InterPro" id="IPR050791">
    <property type="entry name" value="Aldo-Keto_reductase"/>
</dbReference>
<evidence type="ECO:0000259" key="2">
    <source>
        <dbReference type="Pfam" id="PF00248"/>
    </source>
</evidence>
<dbReference type="SUPFAM" id="SSF51430">
    <property type="entry name" value="NAD(P)-linked oxidoreductase"/>
    <property type="match status" value="1"/>
</dbReference>
<organism evidence="3 4">
    <name type="scientific">Hydnum rufescens UP504</name>
    <dbReference type="NCBI Taxonomy" id="1448309"/>
    <lineage>
        <taxon>Eukaryota</taxon>
        <taxon>Fungi</taxon>
        <taxon>Dikarya</taxon>
        <taxon>Basidiomycota</taxon>
        <taxon>Agaricomycotina</taxon>
        <taxon>Agaricomycetes</taxon>
        <taxon>Cantharellales</taxon>
        <taxon>Hydnaceae</taxon>
        <taxon>Hydnum</taxon>
    </lineage>
</organism>
<dbReference type="Proteomes" id="UP000886523">
    <property type="component" value="Unassembled WGS sequence"/>
</dbReference>
<dbReference type="EMBL" id="MU129015">
    <property type="protein sequence ID" value="KAF9510517.1"/>
    <property type="molecule type" value="Genomic_DNA"/>
</dbReference>
<proteinExistence type="predicted"/>
<accession>A0A9P6DQY1</accession>
<dbReference type="CDD" id="cd19077">
    <property type="entry name" value="AKR_AKR8A1-2"/>
    <property type="match status" value="1"/>
</dbReference>
<dbReference type="Pfam" id="PF00248">
    <property type="entry name" value="Aldo_ket_red"/>
    <property type="match status" value="1"/>
</dbReference>
<keyword evidence="1" id="KW-0560">Oxidoreductase</keyword>
<name>A0A9P6DQY1_9AGAM</name>
<sequence length="335" mass="36226">MSHSTVTLGSPLVKVLKVGHGLMLMTWKAIPVPDDQAFAAIKVGLDLVSPGEKVLLNSGEFYGFNPKTANLELLGRFFAKYPEYADRAFLSVKGGARLDTMTSDSSPENLRRSVENIITALGGHKKLDLFECARVDPRVPIEDTITTLAGFIKEGLFTHIGLSEVTAATLRRAAKVHPIAAVEIEVSPWSYEEETRKVIAAAKELDVSVVAYSPMGSGFLTGAVTLKNLDTLDIRNHLPRFQDDAYETNKKFVDALSAVSSRLGITNAKLCIAWVGSLGAHVIPLPGSSAASRALENFSAADVKLTEEDLEEVDRAIRAHAIQGFRFPPGVPVWG</sequence>
<gene>
    <name evidence="3" type="ORF">BS47DRAFT_64636</name>
</gene>
<keyword evidence="4" id="KW-1185">Reference proteome</keyword>
<evidence type="ECO:0000313" key="4">
    <source>
        <dbReference type="Proteomes" id="UP000886523"/>
    </source>
</evidence>
<protein>
    <recommendedName>
        <fullName evidence="2">NADP-dependent oxidoreductase domain-containing protein</fullName>
    </recommendedName>
</protein>
<dbReference type="PANTHER" id="PTHR43625">
    <property type="entry name" value="AFLATOXIN B1 ALDEHYDE REDUCTASE"/>
    <property type="match status" value="1"/>
</dbReference>
<dbReference type="AlphaFoldDB" id="A0A9P6DQY1"/>
<dbReference type="GO" id="GO:0016491">
    <property type="term" value="F:oxidoreductase activity"/>
    <property type="evidence" value="ECO:0007669"/>
    <property type="project" value="UniProtKB-KW"/>
</dbReference>
<evidence type="ECO:0000256" key="1">
    <source>
        <dbReference type="ARBA" id="ARBA00023002"/>
    </source>
</evidence>
<dbReference type="PANTHER" id="PTHR43625:SF78">
    <property type="entry name" value="PYRIDOXAL REDUCTASE-RELATED"/>
    <property type="match status" value="1"/>
</dbReference>
<dbReference type="InterPro" id="IPR023210">
    <property type="entry name" value="NADP_OxRdtase_dom"/>
</dbReference>
<evidence type="ECO:0000313" key="3">
    <source>
        <dbReference type="EMBL" id="KAF9510517.1"/>
    </source>
</evidence>
<dbReference type="Gene3D" id="3.20.20.100">
    <property type="entry name" value="NADP-dependent oxidoreductase domain"/>
    <property type="match status" value="1"/>
</dbReference>